<feature type="compositionally biased region" description="Polar residues" evidence="2">
    <location>
        <begin position="1"/>
        <end position="12"/>
    </location>
</feature>
<dbReference type="EMBL" id="LVVM01000297">
    <property type="protein sequence ID" value="OJA21048.1"/>
    <property type="molecule type" value="Genomic_DNA"/>
</dbReference>
<reference evidence="3 4" key="1">
    <citation type="submission" date="2016-03" db="EMBL/GenBank/DDBJ databases">
        <title>Comparative genomics of the ectomycorrhizal sister species Rhizopogon vinicolor and Rhizopogon vesiculosus (Basidiomycota: Boletales) reveals a divergence of the mating type B locus.</title>
        <authorList>
            <person name="Mujic A.B."/>
            <person name="Kuo A."/>
            <person name="Tritt A."/>
            <person name="Lipzen A."/>
            <person name="Chen C."/>
            <person name="Johnson J."/>
            <person name="Sharma A."/>
            <person name="Barry K."/>
            <person name="Grigoriev I.V."/>
            <person name="Spatafora J.W."/>
        </authorList>
    </citation>
    <scope>NUCLEOTIDE SEQUENCE [LARGE SCALE GENOMIC DNA]</scope>
    <source>
        <strain evidence="3 4">AM-OR11-056</strain>
    </source>
</reference>
<name>A0A1J8R5H0_9AGAM</name>
<evidence type="ECO:0000256" key="1">
    <source>
        <dbReference type="ARBA" id="ARBA00023002"/>
    </source>
</evidence>
<organism evidence="3 4">
    <name type="scientific">Rhizopogon vesiculosus</name>
    <dbReference type="NCBI Taxonomy" id="180088"/>
    <lineage>
        <taxon>Eukaryota</taxon>
        <taxon>Fungi</taxon>
        <taxon>Dikarya</taxon>
        <taxon>Basidiomycota</taxon>
        <taxon>Agaricomycotina</taxon>
        <taxon>Agaricomycetes</taxon>
        <taxon>Agaricomycetidae</taxon>
        <taxon>Boletales</taxon>
        <taxon>Suillineae</taxon>
        <taxon>Rhizopogonaceae</taxon>
        <taxon>Rhizopogon</taxon>
    </lineage>
</organism>
<dbReference type="Proteomes" id="UP000183567">
    <property type="component" value="Unassembled WGS sequence"/>
</dbReference>
<sequence>MSSELDATSSRPFNRPGDEHVQHPGSSGNIHAHGLAQYSPQAAEAFSIPIPATTKHDILPPLFQTPQPPLASICPQRWPGIDAESTKMLLELLEDNHCRWHIFFNYKRFHNHASHHLLAIWAMGASANIISSAYETHCKYQRPAFDSPGNITRHNFNEHLGDERFYSAYMDFFAYELGKKGFSRTLGECIFAPSANYIAEPHPEKNGHPEMLARFFAGLFHPLIHTGYGAEFGLLGLSAEGLAMTAVHSAKGHHLLLPSHFSSPMKPGTLHALSILALVAKDEQFERIKSTDETDVRTSAASHDEALRAYAEMWAFDVANEENVAKAVEELAWLNAIIYGVGGMSATKDDKKAFKADFFLMHLVTSSVFLSSLVTSLYQNSRAQALLLRSYFAMSLAHYVDRGCPDIDIAKFYSDTSSFLPSSGQGVIPGPQPSPFKHTLPDSESAEAQTPNPWLSVVQTTLVHPNEHLCKTQRTLAHFASLYGLRGQGWFTSLCGKQANIATDNSKLEDAEHSLGLGELDGTLFLRVAMLTAHRLGWMREGESEEGWDREGFYEK</sequence>
<keyword evidence="4" id="KW-1185">Reference proteome</keyword>
<dbReference type="GO" id="GO:0016491">
    <property type="term" value="F:oxidoreductase activity"/>
    <property type="evidence" value="ECO:0007669"/>
    <property type="project" value="UniProtKB-KW"/>
</dbReference>
<dbReference type="STRING" id="180088.A0A1J8R5H0"/>
<comment type="caution">
    <text evidence="3">The sequence shown here is derived from an EMBL/GenBank/DDBJ whole genome shotgun (WGS) entry which is preliminary data.</text>
</comment>
<dbReference type="InterPro" id="IPR025337">
    <property type="entry name" value="Questin_oxidase-like"/>
</dbReference>
<gene>
    <name evidence="3" type="ORF">AZE42_09274</name>
</gene>
<dbReference type="Pfam" id="PF14027">
    <property type="entry name" value="Questin_oxidase"/>
    <property type="match status" value="1"/>
</dbReference>
<proteinExistence type="predicted"/>
<dbReference type="PANTHER" id="PTHR35870:SF1">
    <property type="entry name" value="PROTEIN, PUTATIVE (AFU_ORTHOLOGUE AFUA_5G03330)-RELATED"/>
    <property type="match status" value="1"/>
</dbReference>
<evidence type="ECO:0008006" key="5">
    <source>
        <dbReference type="Google" id="ProtNLM"/>
    </source>
</evidence>
<dbReference type="AlphaFoldDB" id="A0A1J8R5H0"/>
<evidence type="ECO:0000313" key="4">
    <source>
        <dbReference type="Proteomes" id="UP000183567"/>
    </source>
</evidence>
<feature type="region of interest" description="Disordered" evidence="2">
    <location>
        <begin position="1"/>
        <end position="33"/>
    </location>
</feature>
<protein>
    <recommendedName>
        <fullName evidence="5">Oxidoreductase AflY</fullName>
    </recommendedName>
</protein>
<evidence type="ECO:0000313" key="3">
    <source>
        <dbReference type="EMBL" id="OJA21048.1"/>
    </source>
</evidence>
<dbReference type="OrthoDB" id="10004862at2759"/>
<evidence type="ECO:0000256" key="2">
    <source>
        <dbReference type="SAM" id="MobiDB-lite"/>
    </source>
</evidence>
<accession>A0A1J8R5H0</accession>
<keyword evidence="1" id="KW-0560">Oxidoreductase</keyword>
<dbReference type="PANTHER" id="PTHR35870">
    <property type="entry name" value="PROTEIN, PUTATIVE (AFU_ORTHOLOGUE AFUA_5G03330)-RELATED"/>
    <property type="match status" value="1"/>
</dbReference>